<dbReference type="Proteomes" id="UP000628736">
    <property type="component" value="Unassembled WGS sequence"/>
</dbReference>
<dbReference type="InterPro" id="IPR036922">
    <property type="entry name" value="Rieske_2Fe-2S_sf"/>
</dbReference>
<dbReference type="PROSITE" id="PS51296">
    <property type="entry name" value="RIESKE"/>
    <property type="match status" value="1"/>
</dbReference>
<dbReference type="InterPro" id="IPR017941">
    <property type="entry name" value="Rieske_2Fe-2S"/>
</dbReference>
<dbReference type="GO" id="GO:0004497">
    <property type="term" value="F:monooxygenase activity"/>
    <property type="evidence" value="ECO:0007669"/>
    <property type="project" value="UniProtKB-ARBA"/>
</dbReference>
<keyword evidence="8" id="KW-1185">Reference proteome</keyword>
<evidence type="ECO:0000256" key="5">
    <source>
        <dbReference type="ARBA" id="ARBA00023157"/>
    </source>
</evidence>
<gene>
    <name evidence="7" type="ORF">H8S11_07870</name>
</gene>
<evidence type="ECO:0000256" key="2">
    <source>
        <dbReference type="ARBA" id="ARBA00022723"/>
    </source>
</evidence>
<keyword evidence="2" id="KW-0479">Metal-binding</keyword>
<comment type="caution">
    <text evidence="7">The sequence shown here is derived from an EMBL/GenBank/DDBJ whole genome shotgun (WGS) entry which is preliminary data.</text>
</comment>
<evidence type="ECO:0000256" key="3">
    <source>
        <dbReference type="ARBA" id="ARBA00023004"/>
    </source>
</evidence>
<dbReference type="SUPFAM" id="SSF50022">
    <property type="entry name" value="ISP domain"/>
    <property type="match status" value="1"/>
</dbReference>
<dbReference type="PRINTS" id="PR00162">
    <property type="entry name" value="RIESKE"/>
</dbReference>
<protein>
    <submittedName>
        <fullName evidence="7">FAD-dependent oxidoreductase</fullName>
    </submittedName>
</protein>
<evidence type="ECO:0000259" key="6">
    <source>
        <dbReference type="PROSITE" id="PS51296"/>
    </source>
</evidence>
<keyword evidence="4" id="KW-0411">Iron-sulfur</keyword>
<dbReference type="PANTHER" id="PTHR13847:SF274">
    <property type="entry name" value="RIESKE 2FE-2S IRON-SULFUR PROTEIN YHFW-RELATED"/>
    <property type="match status" value="1"/>
</dbReference>
<dbReference type="InterPro" id="IPR036188">
    <property type="entry name" value="FAD/NAD-bd_sf"/>
</dbReference>
<dbReference type="GO" id="GO:0016020">
    <property type="term" value="C:membrane"/>
    <property type="evidence" value="ECO:0007669"/>
    <property type="project" value="InterPro"/>
</dbReference>
<name>A0A8J6JA49_9FIRM</name>
<dbReference type="GO" id="GO:0005737">
    <property type="term" value="C:cytoplasm"/>
    <property type="evidence" value="ECO:0007669"/>
    <property type="project" value="TreeGrafter"/>
</dbReference>
<dbReference type="Gene3D" id="3.30.9.10">
    <property type="entry name" value="D-Amino Acid Oxidase, subunit A, domain 2"/>
    <property type="match status" value="1"/>
</dbReference>
<organism evidence="7 8">
    <name type="scientific">Flintibacter hominis</name>
    <dbReference type="NCBI Taxonomy" id="2763048"/>
    <lineage>
        <taxon>Bacteria</taxon>
        <taxon>Bacillati</taxon>
        <taxon>Bacillota</taxon>
        <taxon>Clostridia</taxon>
        <taxon>Eubacteriales</taxon>
        <taxon>Flintibacter</taxon>
    </lineage>
</organism>
<keyword evidence="1" id="KW-0001">2Fe-2S</keyword>
<dbReference type="GO" id="GO:0046872">
    <property type="term" value="F:metal ion binding"/>
    <property type="evidence" value="ECO:0007669"/>
    <property type="project" value="UniProtKB-KW"/>
</dbReference>
<dbReference type="RefSeq" id="WP_186852836.1">
    <property type="nucleotide sequence ID" value="NZ_JACOPO010000004.1"/>
</dbReference>
<reference evidence="7" key="1">
    <citation type="submission" date="2020-08" db="EMBL/GenBank/DDBJ databases">
        <title>Genome public.</title>
        <authorList>
            <person name="Liu C."/>
            <person name="Sun Q."/>
        </authorList>
    </citation>
    <scope>NUCLEOTIDE SEQUENCE</scope>
    <source>
        <strain evidence="7">NSJ-23</strain>
    </source>
</reference>
<sequence length="475" mass="51785">MSSIWEQTVRREERPPLAGDIQVQAVVIGGGMAGILTAKELAGRGVHTVVLEAGRLGGGQTGRTTAKITAQHGMIYQGLILHFGKEKARQYALANQRAVERYRGMIEQAGVLCDFQTCPAYLYSRLAAEPLEREEEACRRLGLSVGFTTQTTLPFPVKAALRMEGQALFHPLKFLHWAAEGLTVYEDTPVTAVRGDEVLTPKGKVRAEHIVFAAHYPFVNLPGFYFTRLHQERSYAVALKGTGELDGAYYGVDPGGLSLRPFGSMVLLGGGGHRTGDNRAGGQYQMLEDSAERLWPNCQVAARWSAQDCITLDGVPYIGTFSPTRPRWYVATGFGKWGMTSSMVASELIADQICGKENALAPIFSPRRFSMLAARTMAKEGGQAARGLARAVFAQGEGSLDGLPPGNGGLVSWQGKKVGAYRDKEGQLYLVDPRCPHMGCQLEWNPEERSWDCPCHGSRFDYEGRLLDGPAQTGL</sequence>
<accession>A0A8J6JA49</accession>
<keyword evidence="3" id="KW-0408">Iron</keyword>
<dbReference type="SUPFAM" id="SSF51905">
    <property type="entry name" value="FAD/NAD(P)-binding domain"/>
    <property type="match status" value="1"/>
</dbReference>
<evidence type="ECO:0000256" key="4">
    <source>
        <dbReference type="ARBA" id="ARBA00023014"/>
    </source>
</evidence>
<keyword evidence="5" id="KW-1015">Disulfide bond</keyword>
<proteinExistence type="predicted"/>
<dbReference type="InterPro" id="IPR005805">
    <property type="entry name" value="Rieske_Fe-S_prot_C"/>
</dbReference>
<dbReference type="GO" id="GO:0016705">
    <property type="term" value="F:oxidoreductase activity, acting on paired donors, with incorporation or reduction of molecular oxygen"/>
    <property type="evidence" value="ECO:0007669"/>
    <property type="project" value="UniProtKB-ARBA"/>
</dbReference>
<dbReference type="PANTHER" id="PTHR13847">
    <property type="entry name" value="SARCOSINE DEHYDROGENASE-RELATED"/>
    <property type="match status" value="1"/>
</dbReference>
<dbReference type="Pfam" id="PF01266">
    <property type="entry name" value="DAO"/>
    <property type="match status" value="1"/>
</dbReference>
<evidence type="ECO:0000313" key="7">
    <source>
        <dbReference type="EMBL" id="MBC5722728.1"/>
    </source>
</evidence>
<dbReference type="AlphaFoldDB" id="A0A8J6JA49"/>
<feature type="domain" description="Rieske" evidence="6">
    <location>
        <begin position="395"/>
        <end position="475"/>
    </location>
</feature>
<dbReference type="InterPro" id="IPR006076">
    <property type="entry name" value="FAD-dep_OxRdtase"/>
</dbReference>
<dbReference type="Pfam" id="PF00355">
    <property type="entry name" value="Rieske"/>
    <property type="match status" value="1"/>
</dbReference>
<evidence type="ECO:0000256" key="1">
    <source>
        <dbReference type="ARBA" id="ARBA00022714"/>
    </source>
</evidence>
<evidence type="ECO:0000313" key="8">
    <source>
        <dbReference type="Proteomes" id="UP000628736"/>
    </source>
</evidence>
<dbReference type="Gene3D" id="2.102.10.10">
    <property type="entry name" value="Rieske [2Fe-2S] iron-sulphur domain"/>
    <property type="match status" value="1"/>
</dbReference>
<dbReference type="EMBL" id="JACOPO010000004">
    <property type="protein sequence ID" value="MBC5722728.1"/>
    <property type="molecule type" value="Genomic_DNA"/>
</dbReference>
<dbReference type="GO" id="GO:0051537">
    <property type="term" value="F:2 iron, 2 sulfur cluster binding"/>
    <property type="evidence" value="ECO:0007669"/>
    <property type="project" value="UniProtKB-KW"/>
</dbReference>
<dbReference type="Gene3D" id="3.50.50.60">
    <property type="entry name" value="FAD/NAD(P)-binding domain"/>
    <property type="match status" value="1"/>
</dbReference>